<reference evidence="2" key="2">
    <citation type="submission" date="2020-11" db="EMBL/GenBank/DDBJ databases">
        <authorList>
            <person name="McCartney M.A."/>
            <person name="Auch B."/>
            <person name="Kono T."/>
            <person name="Mallez S."/>
            <person name="Becker A."/>
            <person name="Gohl D.M."/>
            <person name="Silverstein K.A.T."/>
            <person name="Koren S."/>
            <person name="Bechman K.B."/>
            <person name="Herman A."/>
            <person name="Abrahante J.E."/>
            <person name="Garbe J."/>
        </authorList>
    </citation>
    <scope>NUCLEOTIDE SEQUENCE</scope>
    <source>
        <strain evidence="2">Duluth1</strain>
        <tissue evidence="2">Whole animal</tissue>
    </source>
</reference>
<reference evidence="2" key="1">
    <citation type="journal article" date="2019" name="bioRxiv">
        <title>The Genome of the Zebra Mussel, Dreissena polymorpha: A Resource for Invasive Species Research.</title>
        <authorList>
            <person name="McCartney M.A."/>
            <person name="Auch B."/>
            <person name="Kono T."/>
            <person name="Mallez S."/>
            <person name="Zhang Y."/>
            <person name="Obille A."/>
            <person name="Becker A."/>
            <person name="Abrahante J.E."/>
            <person name="Garbe J."/>
            <person name="Badalamenti J.P."/>
            <person name="Herman A."/>
            <person name="Mangelson H."/>
            <person name="Liachko I."/>
            <person name="Sullivan S."/>
            <person name="Sone E.D."/>
            <person name="Koren S."/>
            <person name="Silverstein K.A.T."/>
            <person name="Beckman K.B."/>
            <person name="Gohl D.M."/>
        </authorList>
    </citation>
    <scope>NUCLEOTIDE SEQUENCE</scope>
    <source>
        <strain evidence="2">Duluth1</strain>
        <tissue evidence="2">Whole animal</tissue>
    </source>
</reference>
<evidence type="ECO:0000256" key="1">
    <source>
        <dbReference type="SAM" id="MobiDB-lite"/>
    </source>
</evidence>
<evidence type="ECO:0000313" key="2">
    <source>
        <dbReference type="EMBL" id="KAH3697291.1"/>
    </source>
</evidence>
<dbReference type="AlphaFoldDB" id="A0A9D3YDT0"/>
<keyword evidence="3" id="KW-1185">Reference proteome</keyword>
<accession>A0A9D3YDT0</accession>
<dbReference type="EMBL" id="JAIWYP010000016">
    <property type="protein sequence ID" value="KAH3697291.1"/>
    <property type="molecule type" value="Genomic_DNA"/>
</dbReference>
<sequence length="52" mass="5921">MQSEINANPFESTQYQNGTTRTCTETDPTFEEECGKRYGSDVFSLPEQSRPI</sequence>
<gene>
    <name evidence="2" type="ORF">DPMN_084787</name>
</gene>
<name>A0A9D3YDT0_DREPO</name>
<feature type="region of interest" description="Disordered" evidence="1">
    <location>
        <begin position="1"/>
        <end position="27"/>
    </location>
</feature>
<comment type="caution">
    <text evidence="2">The sequence shown here is derived from an EMBL/GenBank/DDBJ whole genome shotgun (WGS) entry which is preliminary data.</text>
</comment>
<evidence type="ECO:0000313" key="3">
    <source>
        <dbReference type="Proteomes" id="UP000828390"/>
    </source>
</evidence>
<protein>
    <submittedName>
        <fullName evidence="2">Uncharacterized protein</fullName>
    </submittedName>
</protein>
<proteinExistence type="predicted"/>
<dbReference type="Proteomes" id="UP000828390">
    <property type="component" value="Unassembled WGS sequence"/>
</dbReference>
<organism evidence="2 3">
    <name type="scientific">Dreissena polymorpha</name>
    <name type="common">Zebra mussel</name>
    <name type="synonym">Mytilus polymorpha</name>
    <dbReference type="NCBI Taxonomy" id="45954"/>
    <lineage>
        <taxon>Eukaryota</taxon>
        <taxon>Metazoa</taxon>
        <taxon>Spiralia</taxon>
        <taxon>Lophotrochozoa</taxon>
        <taxon>Mollusca</taxon>
        <taxon>Bivalvia</taxon>
        <taxon>Autobranchia</taxon>
        <taxon>Heteroconchia</taxon>
        <taxon>Euheterodonta</taxon>
        <taxon>Imparidentia</taxon>
        <taxon>Neoheterodontei</taxon>
        <taxon>Myida</taxon>
        <taxon>Dreissenoidea</taxon>
        <taxon>Dreissenidae</taxon>
        <taxon>Dreissena</taxon>
    </lineage>
</organism>